<keyword evidence="2" id="KW-1277">Toxin-antitoxin system</keyword>
<dbReference type="InterPro" id="IPR022789">
    <property type="entry name" value="ParD"/>
</dbReference>
<dbReference type="RefSeq" id="WP_184710144.1">
    <property type="nucleotide sequence ID" value="NZ_JACHBG010000023.1"/>
</dbReference>
<evidence type="ECO:0000256" key="1">
    <source>
        <dbReference type="ARBA" id="ARBA00008580"/>
    </source>
</evidence>
<gene>
    <name evidence="3" type="ORF">GGD46_005823</name>
</gene>
<evidence type="ECO:0000313" key="3">
    <source>
        <dbReference type="EMBL" id="MBB6488507.1"/>
    </source>
</evidence>
<dbReference type="InterPro" id="IPR010985">
    <property type="entry name" value="Ribbon_hlx_hlx"/>
</dbReference>
<accession>A0A7X0IYY5</accession>
<comment type="caution">
    <text evidence="3">The sequence shown here is derived from an EMBL/GenBank/DDBJ whole genome shotgun (WGS) entry which is preliminary data.</text>
</comment>
<dbReference type="AlphaFoldDB" id="A0A7X0IYY5"/>
<evidence type="ECO:0000313" key="4">
    <source>
        <dbReference type="Proteomes" id="UP000565576"/>
    </source>
</evidence>
<dbReference type="CDD" id="cd22231">
    <property type="entry name" value="RHH_NikR_HicB-like"/>
    <property type="match status" value="1"/>
</dbReference>
<proteinExistence type="inferred from homology"/>
<dbReference type="NCBIfam" id="TIGR02606">
    <property type="entry name" value="antidote_CC2985"/>
    <property type="match status" value="1"/>
</dbReference>
<dbReference type="InterPro" id="IPR038296">
    <property type="entry name" value="ParD_sf"/>
</dbReference>
<reference evidence="3 4" key="1">
    <citation type="submission" date="2020-08" db="EMBL/GenBank/DDBJ databases">
        <title>Genomic Encyclopedia of Type Strains, Phase IV (KMG-V): Genome sequencing to study the core and pangenomes of soil and plant-associated prokaryotes.</title>
        <authorList>
            <person name="Whitman W."/>
        </authorList>
    </citation>
    <scope>NUCLEOTIDE SEQUENCE [LARGE SCALE GENOMIC DNA]</scope>
    <source>
        <strain evidence="3 4">SEMIA 4060</strain>
    </source>
</reference>
<dbReference type="GO" id="GO:0006355">
    <property type="term" value="P:regulation of DNA-templated transcription"/>
    <property type="evidence" value="ECO:0007669"/>
    <property type="project" value="InterPro"/>
</dbReference>
<dbReference type="EMBL" id="JACHBG010000023">
    <property type="protein sequence ID" value="MBB6488507.1"/>
    <property type="molecule type" value="Genomic_DNA"/>
</dbReference>
<name>A0A7X0IYY5_9HYPH</name>
<evidence type="ECO:0000256" key="2">
    <source>
        <dbReference type="ARBA" id="ARBA00022649"/>
    </source>
</evidence>
<organism evidence="3 4">
    <name type="scientific">Rhizobium lusitanum</name>
    <dbReference type="NCBI Taxonomy" id="293958"/>
    <lineage>
        <taxon>Bacteria</taxon>
        <taxon>Pseudomonadati</taxon>
        <taxon>Pseudomonadota</taxon>
        <taxon>Alphaproteobacteria</taxon>
        <taxon>Hyphomicrobiales</taxon>
        <taxon>Rhizobiaceae</taxon>
        <taxon>Rhizobium/Agrobacterium group</taxon>
        <taxon>Rhizobium</taxon>
    </lineage>
</organism>
<dbReference type="SUPFAM" id="SSF47598">
    <property type="entry name" value="Ribbon-helix-helix"/>
    <property type="match status" value="1"/>
</dbReference>
<sequence>MATMNVSLPDPMKDWVEAQAKTGRYSNASDYVRDLIRRDQARNDKIAAMQRFVDDGLKSGVGSRSKNELFAVAVARGETMHGNR</sequence>
<dbReference type="Proteomes" id="UP000565576">
    <property type="component" value="Unassembled WGS sequence"/>
</dbReference>
<dbReference type="PANTHER" id="PTHR36582">
    <property type="entry name" value="ANTITOXIN PARD"/>
    <property type="match status" value="1"/>
</dbReference>
<protein>
    <submittedName>
        <fullName evidence="3">Antitoxin ParD1/3/4</fullName>
    </submittedName>
</protein>
<dbReference type="Pfam" id="PF03693">
    <property type="entry name" value="ParD_antitoxin"/>
    <property type="match status" value="1"/>
</dbReference>
<dbReference type="Gene3D" id="6.10.10.120">
    <property type="entry name" value="Antitoxin ParD1-like"/>
    <property type="match status" value="1"/>
</dbReference>
<comment type="similarity">
    <text evidence="1">Belongs to the ParD antitoxin family.</text>
</comment>
<dbReference type="PANTHER" id="PTHR36582:SF2">
    <property type="entry name" value="ANTITOXIN PARD"/>
    <property type="match status" value="1"/>
</dbReference>